<reference evidence="6" key="1">
    <citation type="journal article" date="2019" name="Int. J. Syst. Evol. Microbiol.">
        <title>The Global Catalogue of Microorganisms (GCM) 10K type strain sequencing project: providing services to taxonomists for standard genome sequencing and annotation.</title>
        <authorList>
            <consortium name="The Broad Institute Genomics Platform"/>
            <consortium name="The Broad Institute Genome Sequencing Center for Infectious Disease"/>
            <person name="Wu L."/>
            <person name="Ma J."/>
        </authorList>
    </citation>
    <scope>NUCLEOTIDE SEQUENCE [LARGE SCALE GENOMIC DNA]</scope>
    <source>
        <strain evidence="6">JCM 18302</strain>
    </source>
</reference>
<dbReference type="Gene3D" id="3.40.50.720">
    <property type="entry name" value="NAD(P)-binding Rossmann-like Domain"/>
    <property type="match status" value="1"/>
</dbReference>
<organism evidence="5 6">
    <name type="scientific">Pseudonocardia adelaidensis</name>
    <dbReference type="NCBI Taxonomy" id="648754"/>
    <lineage>
        <taxon>Bacteria</taxon>
        <taxon>Bacillati</taxon>
        <taxon>Actinomycetota</taxon>
        <taxon>Actinomycetes</taxon>
        <taxon>Pseudonocardiales</taxon>
        <taxon>Pseudonocardiaceae</taxon>
        <taxon>Pseudonocardia</taxon>
    </lineage>
</organism>
<dbReference type="InterPro" id="IPR002347">
    <property type="entry name" value="SDR_fam"/>
</dbReference>
<evidence type="ECO:0000256" key="1">
    <source>
        <dbReference type="ARBA" id="ARBA00006484"/>
    </source>
</evidence>
<dbReference type="InterPro" id="IPR036291">
    <property type="entry name" value="NAD(P)-bd_dom_sf"/>
</dbReference>
<comment type="caution">
    <text evidence="5">The sequence shown here is derived from an EMBL/GenBank/DDBJ whole genome shotgun (WGS) entry which is preliminary data.</text>
</comment>
<dbReference type="RefSeq" id="WP_345612986.1">
    <property type="nucleotide sequence ID" value="NZ_BAABJO010000053.1"/>
</dbReference>
<name>A0ABP9PAY8_9PSEU</name>
<keyword evidence="2" id="KW-0560">Oxidoreductase</keyword>
<sequence>MPTALVTGASRGLGSAFAGRLARDGHDLVLVDRDRTGLERVATFLRGTGRSVEVLAVDLSDEKGLAAVQARLEDADRPVDMLVNNAGVSDETEFTAADVDKLQAEIDVNITALMRLTRAALPGMKERHRGAVINVSSFAGYLAGRGDAYAASKAWVLTFSDTVAASLEGTGVRMIALVAGQLRNAMFPAPADASRDGLDPAGVVDTCLADLAKGRRLSVPGWRYRAVVDVLELPRRTLRTAARLAGKGRAQAAVLRNPVGPHT</sequence>
<proteinExistence type="inferred from homology"/>
<evidence type="ECO:0000313" key="5">
    <source>
        <dbReference type="EMBL" id="GAA5141410.1"/>
    </source>
</evidence>
<evidence type="ECO:0000256" key="3">
    <source>
        <dbReference type="RuleBase" id="RU000363"/>
    </source>
</evidence>
<dbReference type="PRINTS" id="PR00081">
    <property type="entry name" value="GDHRDH"/>
</dbReference>
<dbReference type="PANTHER" id="PTHR44196">
    <property type="entry name" value="DEHYDROGENASE/REDUCTASE SDR FAMILY MEMBER 7B"/>
    <property type="match status" value="1"/>
</dbReference>
<dbReference type="Pfam" id="PF00106">
    <property type="entry name" value="adh_short"/>
    <property type="match status" value="1"/>
</dbReference>
<dbReference type="SUPFAM" id="SSF51735">
    <property type="entry name" value="NAD(P)-binding Rossmann-fold domains"/>
    <property type="match status" value="1"/>
</dbReference>
<feature type="domain" description="Ketoreductase" evidence="4">
    <location>
        <begin position="2"/>
        <end position="185"/>
    </location>
</feature>
<dbReference type="CDD" id="cd05233">
    <property type="entry name" value="SDR_c"/>
    <property type="match status" value="1"/>
</dbReference>
<dbReference type="SMART" id="SM00822">
    <property type="entry name" value="PKS_KR"/>
    <property type="match status" value="1"/>
</dbReference>
<evidence type="ECO:0000313" key="6">
    <source>
        <dbReference type="Proteomes" id="UP001500804"/>
    </source>
</evidence>
<dbReference type="PANTHER" id="PTHR44196:SF2">
    <property type="entry name" value="SHORT-CHAIN DEHYDROGENASE-RELATED"/>
    <property type="match status" value="1"/>
</dbReference>
<dbReference type="InterPro" id="IPR057326">
    <property type="entry name" value="KR_dom"/>
</dbReference>
<evidence type="ECO:0000259" key="4">
    <source>
        <dbReference type="SMART" id="SM00822"/>
    </source>
</evidence>
<gene>
    <name evidence="5" type="ORF">GCM10023320_80420</name>
</gene>
<protein>
    <submittedName>
        <fullName evidence="5">SDR family oxidoreductase</fullName>
    </submittedName>
</protein>
<dbReference type="EMBL" id="BAABJO010000053">
    <property type="protein sequence ID" value="GAA5141410.1"/>
    <property type="molecule type" value="Genomic_DNA"/>
</dbReference>
<dbReference type="PIRSF" id="PIRSF000126">
    <property type="entry name" value="11-beta-HSD1"/>
    <property type="match status" value="1"/>
</dbReference>
<evidence type="ECO:0000256" key="2">
    <source>
        <dbReference type="ARBA" id="ARBA00023002"/>
    </source>
</evidence>
<comment type="similarity">
    <text evidence="1 3">Belongs to the short-chain dehydrogenases/reductases (SDR) family.</text>
</comment>
<dbReference type="Proteomes" id="UP001500804">
    <property type="component" value="Unassembled WGS sequence"/>
</dbReference>
<keyword evidence="6" id="KW-1185">Reference proteome</keyword>
<accession>A0ABP9PAY8</accession>
<dbReference type="PRINTS" id="PR00080">
    <property type="entry name" value="SDRFAMILY"/>
</dbReference>